<feature type="transmembrane region" description="Helical" evidence="1">
    <location>
        <begin position="224"/>
        <end position="248"/>
    </location>
</feature>
<reference evidence="3" key="1">
    <citation type="journal article" date="2019" name="Int. J. Syst. Evol. Microbiol.">
        <title>The Global Catalogue of Microorganisms (GCM) 10K type strain sequencing project: providing services to taxonomists for standard genome sequencing and annotation.</title>
        <authorList>
            <consortium name="The Broad Institute Genomics Platform"/>
            <consortium name="The Broad Institute Genome Sequencing Center for Infectious Disease"/>
            <person name="Wu L."/>
            <person name="Ma J."/>
        </authorList>
    </citation>
    <scope>NUCLEOTIDE SEQUENCE [LARGE SCALE GENOMIC DNA]</scope>
    <source>
        <strain evidence="3">CGMCC 1.15345</strain>
    </source>
</reference>
<feature type="transmembrane region" description="Helical" evidence="1">
    <location>
        <begin position="166"/>
        <end position="191"/>
    </location>
</feature>
<evidence type="ECO:0000256" key="1">
    <source>
        <dbReference type="SAM" id="Phobius"/>
    </source>
</evidence>
<protein>
    <submittedName>
        <fullName evidence="2">DUF808 domain-containing protein</fullName>
    </submittedName>
</protein>
<feature type="transmembrane region" description="Helical" evidence="1">
    <location>
        <begin position="268"/>
        <end position="285"/>
    </location>
</feature>
<feature type="transmembrane region" description="Helical" evidence="1">
    <location>
        <begin position="70"/>
        <end position="99"/>
    </location>
</feature>
<gene>
    <name evidence="2" type="ORF">ACFOY0_01240</name>
</gene>
<sequence>MGSGFFALLDDIAAIMDDVAVMSKVAAKKTAGILGDDLAVNAEKASGFASSRELPVLWAISKGSLLNKIIILPIAFLLSAFFPIAIIIILVLGGLFLAYEGAEKIYEFIFPHKHEESEGITDEVLTEEEILVIEKEKVKSAIITDFILSVEIVIIALGTVMDEPLIQKIIVTSIIAIVATIGVYGIVALIVRMDEAGFKLIKRSKSEKSLSRFIGNLLVKALPLVIKGLTVIGTIALLLVAGGIFVHYIPYFHHLSEEIKIPAIIKEFTIGLVLGFIVLLFVNLFKKIFKKKAA</sequence>
<accession>A0ABV8VYH5</accession>
<dbReference type="Proteomes" id="UP001595719">
    <property type="component" value="Unassembled WGS sequence"/>
</dbReference>
<comment type="caution">
    <text evidence="2">The sequence shown here is derived from an EMBL/GenBank/DDBJ whole genome shotgun (WGS) entry which is preliminary data.</text>
</comment>
<evidence type="ECO:0000313" key="2">
    <source>
        <dbReference type="EMBL" id="MFC4389603.1"/>
    </source>
</evidence>
<keyword evidence="3" id="KW-1185">Reference proteome</keyword>
<evidence type="ECO:0000313" key="3">
    <source>
        <dbReference type="Proteomes" id="UP001595719"/>
    </source>
</evidence>
<proteinExistence type="predicted"/>
<keyword evidence="1" id="KW-1133">Transmembrane helix</keyword>
<dbReference type="Pfam" id="PF05661">
    <property type="entry name" value="DUF808"/>
    <property type="match status" value="1"/>
</dbReference>
<feature type="transmembrane region" description="Helical" evidence="1">
    <location>
        <begin position="141"/>
        <end position="160"/>
    </location>
</feature>
<dbReference type="PANTHER" id="PTHR30503:SF3">
    <property type="entry name" value="INNER MEMBRANE PROTEIN YEDI"/>
    <property type="match status" value="1"/>
</dbReference>
<dbReference type="EMBL" id="JBHSCO010000001">
    <property type="protein sequence ID" value="MFC4389603.1"/>
    <property type="molecule type" value="Genomic_DNA"/>
</dbReference>
<dbReference type="PIRSF" id="PIRSF016660">
    <property type="entry name" value="YedI"/>
    <property type="match status" value="1"/>
</dbReference>
<keyword evidence="1" id="KW-0812">Transmembrane</keyword>
<organism evidence="2 3">
    <name type="scientific">Flavobacterium quisquiliarum</name>
    <dbReference type="NCBI Taxonomy" id="1834436"/>
    <lineage>
        <taxon>Bacteria</taxon>
        <taxon>Pseudomonadati</taxon>
        <taxon>Bacteroidota</taxon>
        <taxon>Flavobacteriia</taxon>
        <taxon>Flavobacteriales</taxon>
        <taxon>Flavobacteriaceae</taxon>
        <taxon>Flavobacterium</taxon>
    </lineage>
</organism>
<dbReference type="RefSeq" id="WP_179003404.1">
    <property type="nucleotide sequence ID" value="NZ_JBHSCO010000001.1"/>
</dbReference>
<dbReference type="InterPro" id="IPR008526">
    <property type="entry name" value="YedI"/>
</dbReference>
<name>A0ABV8VYH5_9FLAO</name>
<keyword evidence="1" id="KW-0472">Membrane</keyword>
<dbReference type="PANTHER" id="PTHR30503">
    <property type="entry name" value="INNER MEMBRANE PROTEIN YEDI"/>
    <property type="match status" value="1"/>
</dbReference>